<comment type="caution">
    <text evidence="2">The sequence shown here is derived from an EMBL/GenBank/DDBJ whole genome shotgun (WGS) entry which is preliminary data.</text>
</comment>
<feature type="region of interest" description="Disordered" evidence="1">
    <location>
        <begin position="1"/>
        <end position="217"/>
    </location>
</feature>
<reference evidence="2" key="1">
    <citation type="submission" date="2022-04" db="EMBL/GenBank/DDBJ databases">
        <title>A functionally conserved STORR gene fusion in Papaver species that diverged 16.8 million years ago.</title>
        <authorList>
            <person name="Catania T."/>
        </authorList>
    </citation>
    <scope>NUCLEOTIDE SEQUENCE</scope>
    <source>
        <strain evidence="2">S-188037</strain>
    </source>
</reference>
<dbReference type="Proteomes" id="UP001202328">
    <property type="component" value="Unassembled WGS sequence"/>
</dbReference>
<protein>
    <submittedName>
        <fullName evidence="2">Uncharacterized protein</fullName>
    </submittedName>
</protein>
<feature type="compositionally biased region" description="Polar residues" evidence="1">
    <location>
        <begin position="187"/>
        <end position="196"/>
    </location>
</feature>
<dbReference type="AlphaFoldDB" id="A0AAD4XGT0"/>
<dbReference type="PANTHER" id="PTHR35740">
    <property type="entry name" value="OS12G0111700 PROTEIN"/>
    <property type="match status" value="1"/>
</dbReference>
<feature type="compositionally biased region" description="Polar residues" evidence="1">
    <location>
        <begin position="126"/>
        <end position="135"/>
    </location>
</feature>
<organism evidence="2 3">
    <name type="scientific">Papaver atlanticum</name>
    <dbReference type="NCBI Taxonomy" id="357466"/>
    <lineage>
        <taxon>Eukaryota</taxon>
        <taxon>Viridiplantae</taxon>
        <taxon>Streptophyta</taxon>
        <taxon>Embryophyta</taxon>
        <taxon>Tracheophyta</taxon>
        <taxon>Spermatophyta</taxon>
        <taxon>Magnoliopsida</taxon>
        <taxon>Ranunculales</taxon>
        <taxon>Papaveraceae</taxon>
        <taxon>Papaveroideae</taxon>
        <taxon>Papaver</taxon>
    </lineage>
</organism>
<dbReference type="EMBL" id="JAJJMB010010045">
    <property type="protein sequence ID" value="KAI3911311.1"/>
    <property type="molecule type" value="Genomic_DNA"/>
</dbReference>
<gene>
    <name evidence="2" type="ORF">MKW98_010198</name>
</gene>
<feature type="compositionally biased region" description="Basic and acidic residues" evidence="1">
    <location>
        <begin position="205"/>
        <end position="215"/>
    </location>
</feature>
<name>A0AAD4XGT0_9MAGN</name>
<proteinExistence type="predicted"/>
<evidence type="ECO:0000256" key="1">
    <source>
        <dbReference type="SAM" id="MobiDB-lite"/>
    </source>
</evidence>
<keyword evidence="3" id="KW-1185">Reference proteome</keyword>
<dbReference type="PANTHER" id="PTHR35740:SF1">
    <property type="entry name" value="OS12G0111700 PROTEIN"/>
    <property type="match status" value="1"/>
</dbReference>
<feature type="compositionally biased region" description="Polar residues" evidence="1">
    <location>
        <begin position="15"/>
        <end position="29"/>
    </location>
</feature>
<sequence length="307" mass="34195">MELERRNLKRKPLSDCSNILTTPTTNTAVKNPKIHHPSSKTSLLTTKPSKSKSKFPLSTKQTDENSFTTSTGSNNNDENPRILSIPSKSKEISADFGSENPRIRERPSSPTRLRKPLARSDPENPKVQTHPSTTPRLKKPLTRSDAELPGIQIHPPTTPRLKKPLTRSDAKHPGIPAEPSTPLRPNDTGTESQNDGFRTIYTRRRTVDKTNDKGKQVASAVPFDCSSAEKACTRDKRAVVDREAAQLKSCTAVRPRATKKQRLSLPARLRDQIMPPDPDFIASQVAYFKDVDAFELQEESVSESELE</sequence>
<evidence type="ECO:0000313" key="2">
    <source>
        <dbReference type="EMBL" id="KAI3911311.1"/>
    </source>
</evidence>
<feature type="compositionally biased region" description="Low complexity" evidence="1">
    <location>
        <begin position="39"/>
        <end position="76"/>
    </location>
</feature>
<accession>A0AAD4XGT0</accession>
<evidence type="ECO:0000313" key="3">
    <source>
        <dbReference type="Proteomes" id="UP001202328"/>
    </source>
</evidence>